<dbReference type="Pfam" id="PF13353">
    <property type="entry name" value="Fer4_12"/>
    <property type="match status" value="1"/>
</dbReference>
<gene>
    <name evidence="1" type="ORF">WMO23_00250</name>
</gene>
<dbReference type="InterPro" id="IPR013785">
    <property type="entry name" value="Aldolase_TIM"/>
</dbReference>
<dbReference type="EMBL" id="JBBMEU010000001">
    <property type="protein sequence ID" value="MEQ2421174.1"/>
    <property type="molecule type" value="Genomic_DNA"/>
</dbReference>
<dbReference type="Gene3D" id="3.20.20.70">
    <property type="entry name" value="Aldolase class I"/>
    <property type="match status" value="1"/>
</dbReference>
<dbReference type="InterPro" id="IPR058240">
    <property type="entry name" value="rSAM_sf"/>
</dbReference>
<accession>A0ABV1CSM8</accession>
<comment type="caution">
    <text evidence="1">The sequence shown here is derived from an EMBL/GenBank/DDBJ whole genome shotgun (WGS) entry which is preliminary data.</text>
</comment>
<name>A0ABV1CSM8_9FIRM</name>
<keyword evidence="2" id="KW-1185">Reference proteome</keyword>
<protein>
    <submittedName>
        <fullName evidence="1">4Fe-4S cluster-binding domain-containing protein</fullName>
    </submittedName>
</protein>
<sequence>MKTTISMAATTVPRVVHPYKTRNGGATVTVFVPYNCHNHCPFCINKAEYEDMTGFSEEAICQSIRLMDSLTPFCDFVFTGGEPFANMESLQRMLDCIPVTHKVYINTTLPVFENQSEDDIVAFTERNRHKITCINVSRHMQHYVQESNDGLLSRLAVPFRINCVLYKKYPADQLKPYLERFRKIDGASIQFRFDYTETTPDNLYEEGHDHILHDLKKIADYTGLDGCRMRCGFHFDYKGMELTYHKTLPYSTVIERDERDDKEYDILYDILIKQTGAIHSDWDGTPLDIEAYRNVVFEPYDLKWIQRSRTGLSKRLPFLKTACAIFH</sequence>
<proteinExistence type="predicted"/>
<evidence type="ECO:0000313" key="2">
    <source>
        <dbReference type="Proteomes" id="UP001433088"/>
    </source>
</evidence>
<dbReference type="SUPFAM" id="SSF102114">
    <property type="entry name" value="Radical SAM enzymes"/>
    <property type="match status" value="1"/>
</dbReference>
<dbReference type="RefSeq" id="WP_192813528.1">
    <property type="nucleotide sequence ID" value="NZ_JBBMEU010000001.1"/>
</dbReference>
<dbReference type="Proteomes" id="UP001433088">
    <property type="component" value="Unassembled WGS sequence"/>
</dbReference>
<reference evidence="1 2" key="1">
    <citation type="submission" date="2024-03" db="EMBL/GenBank/DDBJ databases">
        <title>Human intestinal bacterial collection.</title>
        <authorList>
            <person name="Pauvert C."/>
            <person name="Hitch T.C.A."/>
            <person name="Clavel T."/>
        </authorList>
    </citation>
    <scope>NUCLEOTIDE SEQUENCE [LARGE SCALE GENOMIC DNA]</scope>
    <source>
        <strain evidence="1 2">CLA-AA-H81</strain>
    </source>
</reference>
<evidence type="ECO:0000313" key="1">
    <source>
        <dbReference type="EMBL" id="MEQ2421174.1"/>
    </source>
</evidence>
<organism evidence="1 2">
    <name type="scientific">Megasphaera intestinihominis</name>
    <dbReference type="NCBI Taxonomy" id="3133159"/>
    <lineage>
        <taxon>Bacteria</taxon>
        <taxon>Bacillati</taxon>
        <taxon>Bacillota</taxon>
        <taxon>Negativicutes</taxon>
        <taxon>Veillonellales</taxon>
        <taxon>Veillonellaceae</taxon>
        <taxon>Megasphaera</taxon>
    </lineage>
</organism>